<dbReference type="PANTHER" id="PTHR43394">
    <property type="entry name" value="ATP-DEPENDENT PERMEASE MDL1, MITOCHONDRIAL"/>
    <property type="match status" value="1"/>
</dbReference>
<evidence type="ECO:0000256" key="5">
    <source>
        <dbReference type="ARBA" id="ARBA00022741"/>
    </source>
</evidence>
<dbReference type="Pfam" id="PF00005">
    <property type="entry name" value="ABC_tran"/>
    <property type="match status" value="1"/>
</dbReference>
<evidence type="ECO:0000256" key="9">
    <source>
        <dbReference type="SAM" id="Phobius"/>
    </source>
</evidence>
<dbReference type="InterPro" id="IPR003439">
    <property type="entry name" value="ABC_transporter-like_ATP-bd"/>
</dbReference>
<feature type="domain" description="ABC transporter" evidence="10">
    <location>
        <begin position="332"/>
        <end position="567"/>
    </location>
</feature>
<evidence type="ECO:0000259" key="10">
    <source>
        <dbReference type="PROSITE" id="PS50893"/>
    </source>
</evidence>
<reference evidence="12" key="2">
    <citation type="submission" date="2021-04" db="EMBL/GenBank/DDBJ databases">
        <authorList>
            <person name="Gilroy R."/>
        </authorList>
    </citation>
    <scope>NUCLEOTIDE SEQUENCE</scope>
    <source>
        <strain evidence="12">ChiBcolR8-3208</strain>
    </source>
</reference>
<keyword evidence="4 9" id="KW-0812">Transmembrane</keyword>
<gene>
    <name evidence="12" type="ORF">H9942_02750</name>
</gene>
<dbReference type="InterPro" id="IPR011527">
    <property type="entry name" value="ABC1_TM_dom"/>
</dbReference>
<dbReference type="FunFam" id="3.40.50.300:FF:000854">
    <property type="entry name" value="Multidrug ABC transporter ATP-binding protein"/>
    <property type="match status" value="1"/>
</dbReference>
<feature type="transmembrane region" description="Helical" evidence="9">
    <location>
        <begin position="20"/>
        <end position="40"/>
    </location>
</feature>
<dbReference type="PROSITE" id="PS00211">
    <property type="entry name" value="ABC_TRANSPORTER_1"/>
    <property type="match status" value="1"/>
</dbReference>
<dbReference type="PANTHER" id="PTHR43394:SF1">
    <property type="entry name" value="ATP-BINDING CASSETTE SUB-FAMILY B MEMBER 10, MITOCHONDRIAL"/>
    <property type="match status" value="1"/>
</dbReference>
<feature type="domain" description="ABC transmembrane type-1" evidence="11">
    <location>
        <begin position="16"/>
        <end position="298"/>
    </location>
</feature>
<organism evidence="12 13">
    <name type="scientific">Candidatus Acutalibacter ornithocaccae</name>
    <dbReference type="NCBI Taxonomy" id="2838416"/>
    <lineage>
        <taxon>Bacteria</taxon>
        <taxon>Bacillati</taxon>
        <taxon>Bacillota</taxon>
        <taxon>Clostridia</taxon>
        <taxon>Eubacteriales</taxon>
        <taxon>Acutalibacteraceae</taxon>
        <taxon>Acutalibacter</taxon>
    </lineage>
</organism>
<evidence type="ECO:0000256" key="6">
    <source>
        <dbReference type="ARBA" id="ARBA00022840"/>
    </source>
</evidence>
<accession>A0A9D2LWK2</accession>
<sequence>MKSLFAYMRSYKKECILGPLFKLLEATFELLVPLVMAAVIDVGIANADRGYVGRMCLVMAGLGVVGLVCSITAQFFAAKASVGIAAKLRHNLFAHIQTLSYTEMDTVGTSTLITRMTSDINQVQNGLNLALRLLLRSPFVVFGAMVMAFTIDVPAALVFVVAIPLLAVVVFGVMLWTMPRYKQVQAGLDKVLGATRENLTGVRVIRAFGREAAENQRFQQENNALTKLQEHVGKISALMNPVTYVIINLAAVALIWVGAVRVDTAILTQGAVVALLNYMSQILVELIKLANLIINITKALACMGRVQAVLDTPSSMEAPQAFSGTAGRGGSVEFRGVGLTYQGAGEASLSGLDFSVKPGDTVGIIGGTGSGKSSLVNLIPRFYDATQGAVLVDGRDVREFPLSQLRQRVGVVPQRAQLFSGTIRENLLWGNPNATEADLWQALETAQARDFVEEKPGGLDEPVAQGGRNFSGGQRQRLTIARALVRKPEILILDDSASALDFATDAKLRRAIREMEGGPTVFIVSQRASSIRYADTIIVLDDGQAVGIGTHQQLLESCQVYREIFQSQYESQRKEAAV</sequence>
<evidence type="ECO:0000256" key="3">
    <source>
        <dbReference type="ARBA" id="ARBA00022475"/>
    </source>
</evidence>
<keyword evidence="3" id="KW-1003">Cell membrane</keyword>
<dbReference type="Gene3D" id="3.40.50.300">
    <property type="entry name" value="P-loop containing nucleotide triphosphate hydrolases"/>
    <property type="match status" value="1"/>
</dbReference>
<keyword evidence="2" id="KW-0813">Transport</keyword>
<protein>
    <submittedName>
        <fullName evidence="12">ABC transporter ATP-binding protein/permease</fullName>
    </submittedName>
</protein>
<feature type="transmembrane region" description="Helical" evidence="9">
    <location>
        <begin position="157"/>
        <end position="176"/>
    </location>
</feature>
<evidence type="ECO:0000256" key="2">
    <source>
        <dbReference type="ARBA" id="ARBA00022448"/>
    </source>
</evidence>
<evidence type="ECO:0000256" key="8">
    <source>
        <dbReference type="ARBA" id="ARBA00023136"/>
    </source>
</evidence>
<feature type="transmembrane region" description="Helical" evidence="9">
    <location>
        <begin position="52"/>
        <end position="77"/>
    </location>
</feature>
<dbReference type="InterPro" id="IPR039421">
    <property type="entry name" value="Type_1_exporter"/>
</dbReference>
<dbReference type="AlphaFoldDB" id="A0A9D2LWK2"/>
<dbReference type="SMART" id="SM00382">
    <property type="entry name" value="AAA"/>
    <property type="match status" value="1"/>
</dbReference>
<keyword evidence="7 9" id="KW-1133">Transmembrane helix</keyword>
<dbReference type="GO" id="GO:0015421">
    <property type="term" value="F:ABC-type oligopeptide transporter activity"/>
    <property type="evidence" value="ECO:0007669"/>
    <property type="project" value="TreeGrafter"/>
</dbReference>
<dbReference type="InterPro" id="IPR027417">
    <property type="entry name" value="P-loop_NTPase"/>
</dbReference>
<dbReference type="EMBL" id="DWXZ01000048">
    <property type="protein sequence ID" value="HJB36971.1"/>
    <property type="molecule type" value="Genomic_DNA"/>
</dbReference>
<keyword evidence="8 9" id="KW-0472">Membrane</keyword>
<name>A0A9D2LWK2_9FIRM</name>
<keyword evidence="5" id="KW-0547">Nucleotide-binding</keyword>
<dbReference type="InterPro" id="IPR017871">
    <property type="entry name" value="ABC_transporter-like_CS"/>
</dbReference>
<dbReference type="GO" id="GO:0016887">
    <property type="term" value="F:ATP hydrolysis activity"/>
    <property type="evidence" value="ECO:0007669"/>
    <property type="project" value="InterPro"/>
</dbReference>
<dbReference type="PROSITE" id="PS50893">
    <property type="entry name" value="ABC_TRANSPORTER_2"/>
    <property type="match status" value="1"/>
</dbReference>
<dbReference type="Pfam" id="PF00664">
    <property type="entry name" value="ABC_membrane"/>
    <property type="match status" value="1"/>
</dbReference>
<dbReference type="Gene3D" id="1.20.1560.10">
    <property type="entry name" value="ABC transporter type 1, transmembrane domain"/>
    <property type="match status" value="1"/>
</dbReference>
<evidence type="ECO:0000259" key="11">
    <source>
        <dbReference type="PROSITE" id="PS50929"/>
    </source>
</evidence>
<dbReference type="InterPro" id="IPR036640">
    <property type="entry name" value="ABC1_TM_sf"/>
</dbReference>
<evidence type="ECO:0000256" key="4">
    <source>
        <dbReference type="ARBA" id="ARBA00022692"/>
    </source>
</evidence>
<evidence type="ECO:0000313" key="13">
    <source>
        <dbReference type="Proteomes" id="UP000824214"/>
    </source>
</evidence>
<dbReference type="GO" id="GO:0005524">
    <property type="term" value="F:ATP binding"/>
    <property type="evidence" value="ECO:0007669"/>
    <property type="project" value="UniProtKB-KW"/>
</dbReference>
<dbReference type="Proteomes" id="UP000824214">
    <property type="component" value="Unassembled WGS sequence"/>
</dbReference>
<dbReference type="SUPFAM" id="SSF52540">
    <property type="entry name" value="P-loop containing nucleoside triphosphate hydrolases"/>
    <property type="match status" value="1"/>
</dbReference>
<dbReference type="GO" id="GO:0005886">
    <property type="term" value="C:plasma membrane"/>
    <property type="evidence" value="ECO:0007669"/>
    <property type="project" value="UniProtKB-SubCell"/>
</dbReference>
<evidence type="ECO:0000256" key="7">
    <source>
        <dbReference type="ARBA" id="ARBA00022989"/>
    </source>
</evidence>
<comment type="caution">
    <text evidence="12">The sequence shown here is derived from an EMBL/GenBank/DDBJ whole genome shotgun (WGS) entry which is preliminary data.</text>
</comment>
<dbReference type="PROSITE" id="PS50929">
    <property type="entry name" value="ABC_TM1F"/>
    <property type="match status" value="1"/>
</dbReference>
<dbReference type="InterPro" id="IPR003593">
    <property type="entry name" value="AAA+_ATPase"/>
</dbReference>
<keyword evidence="6 12" id="KW-0067">ATP-binding</keyword>
<feature type="transmembrane region" description="Helical" evidence="9">
    <location>
        <begin position="237"/>
        <end position="259"/>
    </location>
</feature>
<proteinExistence type="predicted"/>
<evidence type="ECO:0000256" key="1">
    <source>
        <dbReference type="ARBA" id="ARBA00004651"/>
    </source>
</evidence>
<reference evidence="12" key="1">
    <citation type="journal article" date="2021" name="PeerJ">
        <title>Extensive microbial diversity within the chicken gut microbiome revealed by metagenomics and culture.</title>
        <authorList>
            <person name="Gilroy R."/>
            <person name="Ravi A."/>
            <person name="Getino M."/>
            <person name="Pursley I."/>
            <person name="Horton D.L."/>
            <person name="Alikhan N.F."/>
            <person name="Baker D."/>
            <person name="Gharbi K."/>
            <person name="Hall N."/>
            <person name="Watson M."/>
            <person name="Adriaenssens E.M."/>
            <person name="Foster-Nyarko E."/>
            <person name="Jarju S."/>
            <person name="Secka A."/>
            <person name="Antonio M."/>
            <person name="Oren A."/>
            <person name="Chaudhuri R.R."/>
            <person name="La Ragione R."/>
            <person name="Hildebrand F."/>
            <person name="Pallen M.J."/>
        </authorList>
    </citation>
    <scope>NUCLEOTIDE SEQUENCE</scope>
    <source>
        <strain evidence="12">ChiBcolR8-3208</strain>
    </source>
</reference>
<dbReference type="SUPFAM" id="SSF90123">
    <property type="entry name" value="ABC transporter transmembrane region"/>
    <property type="match status" value="1"/>
</dbReference>
<comment type="subcellular location">
    <subcellularLocation>
        <location evidence="1">Cell membrane</location>
        <topology evidence="1">Multi-pass membrane protein</topology>
    </subcellularLocation>
</comment>
<evidence type="ECO:0000313" key="12">
    <source>
        <dbReference type="EMBL" id="HJB36971.1"/>
    </source>
</evidence>
<dbReference type="CDD" id="cd18548">
    <property type="entry name" value="ABC_6TM_Tm287_like"/>
    <property type="match status" value="1"/>
</dbReference>
<feature type="transmembrane region" description="Helical" evidence="9">
    <location>
        <begin position="133"/>
        <end position="151"/>
    </location>
</feature>